<dbReference type="STRING" id="626369.HMPREF0446_01319"/>
<dbReference type="HOGENOM" id="CLU_000288_135_2_9"/>
<evidence type="ECO:0000313" key="14">
    <source>
        <dbReference type="Proteomes" id="UP000002939"/>
    </source>
</evidence>
<keyword evidence="10" id="KW-1133">Transmembrane helix</keyword>
<keyword evidence="5" id="KW-0418">Kinase</keyword>
<dbReference type="Gene3D" id="1.10.510.10">
    <property type="entry name" value="Transferase(Phosphotransferase) domain 1"/>
    <property type="match status" value="1"/>
</dbReference>
<protein>
    <recommendedName>
        <fullName evidence="1">non-specific serine/threonine protein kinase</fullName>
        <ecNumber evidence="1">2.7.11.1</ecNumber>
    </recommendedName>
</protein>
<keyword evidence="3" id="KW-0808">Transferase</keyword>
<dbReference type="SUPFAM" id="SSF56112">
    <property type="entry name" value="Protein kinase-like (PK-like)"/>
    <property type="match status" value="1"/>
</dbReference>
<dbReference type="PROSITE" id="PS51178">
    <property type="entry name" value="PASTA"/>
    <property type="match status" value="3"/>
</dbReference>
<sequence>MLEAGRTLNGRYKIQSLIGTGGMAAVYLAKDLILDRLVAIKVLRLDFRQNDDAMRRFRREALSATQLTHPNIVGVYDVGQSQEMNYIVMEYVEGTDLKDYVRQKGALHPIEAVRIMMQIVSAIAAAHQNRIIHRDIKPQNILIDKEGNVKITDFGIAVALSDTSLTQTNTLLGSVHYLSPEQARGGMATIQTDIYALGIVLYELLTGKVPFDGESAVSIALKHFQEPLPTIVNPIAMVPQSLENIVLKATAKDPMHRYRSCYEMFQDLKTCLDSTRLYEKKFVPASFSGETKVLTPIHTQKVKPIQTSKEIPVVEMDEEKPVKKRRKWPWLILLLLISIVGIMAFVFLQSSPKEVQVPDVTNLTEAAAKTKLADAKLNVTDVIQIKSDEIESGKVIETNPKAGSTVKEKSKIAIKVSSGKEAITMKDYRNKNYEAARDELKKLGFTVEKQEENSDSVESGKVISQSIAPNQKVEGKDPVITLVVSKGESSIKMANLTGYTRAGAIEYANSNNLALTITEEENEATVDTVIRQSIREGAEVKKGTALTIVLSKGKKEHTVTKQIVIPYQKNAQNNGQKKVNKISIYIEDTKHQISNVYNTLEITEDTTLNLTFTLSNSQPIGKYKIVSDGKEISSGNVQ</sequence>
<feature type="domain" description="PASTA" evidence="12">
    <location>
        <begin position="351"/>
        <end position="418"/>
    </location>
</feature>
<dbReference type="PROSITE" id="PS00107">
    <property type="entry name" value="PROTEIN_KINASE_ATP"/>
    <property type="match status" value="1"/>
</dbReference>
<keyword evidence="14" id="KW-1185">Reference proteome</keyword>
<dbReference type="Pfam" id="PF03793">
    <property type="entry name" value="PASTA"/>
    <property type="match status" value="3"/>
</dbReference>
<comment type="catalytic activity">
    <reaction evidence="8">
        <text>L-seryl-[protein] + ATP = O-phospho-L-seryl-[protein] + ADP + H(+)</text>
        <dbReference type="Rhea" id="RHEA:17989"/>
        <dbReference type="Rhea" id="RHEA-COMP:9863"/>
        <dbReference type="Rhea" id="RHEA-COMP:11604"/>
        <dbReference type="ChEBI" id="CHEBI:15378"/>
        <dbReference type="ChEBI" id="CHEBI:29999"/>
        <dbReference type="ChEBI" id="CHEBI:30616"/>
        <dbReference type="ChEBI" id="CHEBI:83421"/>
        <dbReference type="ChEBI" id="CHEBI:456216"/>
        <dbReference type="EC" id="2.7.11.1"/>
    </reaction>
</comment>
<feature type="domain" description="PASTA" evidence="12">
    <location>
        <begin position="487"/>
        <end position="552"/>
    </location>
</feature>
<name>D0BMY4_9LACT</name>
<dbReference type="Pfam" id="PF00069">
    <property type="entry name" value="Pkinase"/>
    <property type="match status" value="1"/>
</dbReference>
<dbReference type="FunFam" id="1.10.510.10:FF:000021">
    <property type="entry name" value="Serine/threonine protein kinase"/>
    <property type="match status" value="1"/>
</dbReference>
<dbReference type="RefSeq" id="WP_006703596.1">
    <property type="nucleotide sequence ID" value="NZ_KI391971.1"/>
</dbReference>
<keyword evidence="10" id="KW-0812">Transmembrane</keyword>
<evidence type="ECO:0000256" key="9">
    <source>
        <dbReference type="PROSITE-ProRule" id="PRU10141"/>
    </source>
</evidence>
<evidence type="ECO:0000256" key="8">
    <source>
        <dbReference type="ARBA" id="ARBA00048679"/>
    </source>
</evidence>
<dbReference type="InterPro" id="IPR011009">
    <property type="entry name" value="Kinase-like_dom_sf"/>
</dbReference>
<evidence type="ECO:0000256" key="3">
    <source>
        <dbReference type="ARBA" id="ARBA00022679"/>
    </source>
</evidence>
<feature type="domain" description="PASTA" evidence="12">
    <location>
        <begin position="419"/>
        <end position="486"/>
    </location>
</feature>
<dbReference type="EMBL" id="ACRF02000005">
    <property type="protein sequence ID" value="EEW92838.1"/>
    <property type="molecule type" value="Genomic_DNA"/>
</dbReference>
<evidence type="ECO:0000256" key="2">
    <source>
        <dbReference type="ARBA" id="ARBA00022527"/>
    </source>
</evidence>
<evidence type="ECO:0000313" key="13">
    <source>
        <dbReference type="EMBL" id="EEW92838.1"/>
    </source>
</evidence>
<organism evidence="13 14">
    <name type="scientific">Granulicatella elegans ATCC 700633</name>
    <dbReference type="NCBI Taxonomy" id="626369"/>
    <lineage>
        <taxon>Bacteria</taxon>
        <taxon>Bacillati</taxon>
        <taxon>Bacillota</taxon>
        <taxon>Bacilli</taxon>
        <taxon>Lactobacillales</taxon>
        <taxon>Carnobacteriaceae</taxon>
        <taxon>Granulicatella</taxon>
    </lineage>
</organism>
<dbReference type="eggNOG" id="COG0515">
    <property type="taxonomic scope" value="Bacteria"/>
</dbReference>
<evidence type="ECO:0000256" key="10">
    <source>
        <dbReference type="SAM" id="Phobius"/>
    </source>
</evidence>
<dbReference type="AlphaFoldDB" id="D0BMY4"/>
<evidence type="ECO:0000259" key="12">
    <source>
        <dbReference type="PROSITE" id="PS51178"/>
    </source>
</evidence>
<dbReference type="PROSITE" id="PS00108">
    <property type="entry name" value="PROTEIN_KINASE_ST"/>
    <property type="match status" value="1"/>
</dbReference>
<dbReference type="Gene3D" id="3.30.10.20">
    <property type="match status" value="3"/>
</dbReference>
<dbReference type="SMART" id="SM00220">
    <property type="entry name" value="S_TKc"/>
    <property type="match status" value="1"/>
</dbReference>
<dbReference type="PANTHER" id="PTHR43289">
    <property type="entry name" value="MITOGEN-ACTIVATED PROTEIN KINASE KINASE KINASE 20-RELATED"/>
    <property type="match status" value="1"/>
</dbReference>
<gene>
    <name evidence="13" type="ORF">HMPREF0446_01319</name>
</gene>
<comment type="caution">
    <text evidence="13">The sequence shown here is derived from an EMBL/GenBank/DDBJ whole genome shotgun (WGS) entry which is preliminary data.</text>
</comment>
<dbReference type="Gene3D" id="3.30.200.20">
    <property type="entry name" value="Phosphorylase Kinase, domain 1"/>
    <property type="match status" value="1"/>
</dbReference>
<dbReference type="Gene3D" id="2.60.40.2560">
    <property type="match status" value="1"/>
</dbReference>
<dbReference type="NCBIfam" id="NF033483">
    <property type="entry name" value="PknB_PASTA_kin"/>
    <property type="match status" value="1"/>
</dbReference>
<comment type="catalytic activity">
    <reaction evidence="7">
        <text>L-threonyl-[protein] + ATP = O-phospho-L-threonyl-[protein] + ADP + H(+)</text>
        <dbReference type="Rhea" id="RHEA:46608"/>
        <dbReference type="Rhea" id="RHEA-COMP:11060"/>
        <dbReference type="Rhea" id="RHEA-COMP:11605"/>
        <dbReference type="ChEBI" id="CHEBI:15378"/>
        <dbReference type="ChEBI" id="CHEBI:30013"/>
        <dbReference type="ChEBI" id="CHEBI:30616"/>
        <dbReference type="ChEBI" id="CHEBI:61977"/>
        <dbReference type="ChEBI" id="CHEBI:456216"/>
        <dbReference type="EC" id="2.7.11.1"/>
    </reaction>
</comment>
<dbReference type="Proteomes" id="UP000002939">
    <property type="component" value="Unassembled WGS sequence"/>
</dbReference>
<dbReference type="CDD" id="cd06577">
    <property type="entry name" value="PASTA_pknB"/>
    <property type="match status" value="3"/>
</dbReference>
<dbReference type="InterPro" id="IPR008271">
    <property type="entry name" value="Ser/Thr_kinase_AS"/>
</dbReference>
<dbReference type="EC" id="2.7.11.1" evidence="1"/>
<keyword evidence="4 9" id="KW-0547">Nucleotide-binding</keyword>
<reference evidence="13" key="1">
    <citation type="submission" date="2009-09" db="EMBL/GenBank/DDBJ databases">
        <authorList>
            <consortium name="The Broad Institute Genome Sequencing Platform"/>
            <person name="Ward D."/>
            <person name="Feldgarden M."/>
            <person name="Earl A."/>
            <person name="Young S.K."/>
            <person name="Zeng Q."/>
            <person name="Koehrsen M."/>
            <person name="Alvarado L."/>
            <person name="Berlin A."/>
            <person name="Bochicchio J."/>
            <person name="Borenstein D."/>
            <person name="Chapman S.B."/>
            <person name="Chen Z."/>
            <person name="Engels R."/>
            <person name="Freedman E."/>
            <person name="Gellesch M."/>
            <person name="Goldberg J."/>
            <person name="Griggs A."/>
            <person name="Gujja S."/>
            <person name="Heilman E."/>
            <person name="Heiman D."/>
            <person name="Hepburn T."/>
            <person name="Howarth C."/>
            <person name="Jen D."/>
            <person name="Larson L."/>
            <person name="Lewis B."/>
            <person name="Mehta T."/>
            <person name="Park D."/>
            <person name="Pearson M."/>
            <person name="Roberts A."/>
            <person name="Saif S."/>
            <person name="Shea T."/>
            <person name="Shenoy N."/>
            <person name="Sisk P."/>
            <person name="Stolte C."/>
            <person name="Sykes S."/>
            <person name="Thomson T."/>
            <person name="Walk T."/>
            <person name="White J."/>
            <person name="Yandava C."/>
            <person name="Sibley C.D."/>
            <person name="Field T.R."/>
            <person name="Grinwis M."/>
            <person name="Eshaghurshan C.S."/>
            <person name="Surette M.G."/>
            <person name="Haas B."/>
            <person name="Nusbaum C."/>
            <person name="Birren B."/>
        </authorList>
    </citation>
    <scope>NUCLEOTIDE SEQUENCE [LARGE SCALE GENOMIC DNA]</scope>
    <source>
        <strain evidence="13">ATCC 700633</strain>
    </source>
</reference>
<dbReference type="OrthoDB" id="9788659at2"/>
<dbReference type="InterPro" id="IPR005543">
    <property type="entry name" value="PASTA_dom"/>
</dbReference>
<proteinExistence type="predicted"/>
<feature type="transmembrane region" description="Helical" evidence="10">
    <location>
        <begin position="328"/>
        <end position="348"/>
    </location>
</feature>
<reference evidence="13" key="2">
    <citation type="submission" date="2011-10" db="EMBL/GenBank/DDBJ databases">
        <title>The Genome Sequence of Granulicatella elegans ATCC 700633.</title>
        <authorList>
            <consortium name="The Broad Institute Genome Sequencing Platform"/>
            <consortium name="The Broad Institute Genome Sequencing Center for Infectious Disease"/>
            <person name="Earl A."/>
            <person name="Ward D."/>
            <person name="Feldgarden M."/>
            <person name="Gevers D."/>
            <person name="Sibley C.D."/>
            <person name="Field T.R."/>
            <person name="Grinwis M."/>
            <person name="Eshaghurshan C.S."/>
            <person name="Surette M.G."/>
            <person name="Young S.K."/>
            <person name="Zeng Q."/>
            <person name="Gargeya S."/>
            <person name="Fitzgerald M."/>
            <person name="Haas B."/>
            <person name="Abouelleil A."/>
            <person name="Alvarado L."/>
            <person name="Arachchi H.M."/>
            <person name="Berlin A."/>
            <person name="Brown A."/>
            <person name="Chapman S.B."/>
            <person name="Chen Z."/>
            <person name="Dunbar C."/>
            <person name="Freedman E."/>
            <person name="Gearin G."/>
            <person name="Goldberg J."/>
            <person name="Griggs A."/>
            <person name="Gujja S."/>
            <person name="Heiman D."/>
            <person name="Howarth C."/>
            <person name="Larson L."/>
            <person name="Lui A."/>
            <person name="MacDonald P.J.P."/>
            <person name="Montmayeur A."/>
            <person name="Murphy C."/>
            <person name="Neiman D."/>
            <person name="Pearson M."/>
            <person name="Priest M."/>
            <person name="Roberts A."/>
            <person name="Saif S."/>
            <person name="Shea T."/>
            <person name="Shenoy N."/>
            <person name="Sisk P."/>
            <person name="Stolte C."/>
            <person name="Sykes S."/>
            <person name="Wortman J."/>
            <person name="Nusbaum C."/>
            <person name="Birren B."/>
        </authorList>
    </citation>
    <scope>NUCLEOTIDE SEQUENCE [LARGE SCALE GENOMIC DNA]</scope>
    <source>
        <strain evidence="13">ATCC 700633</strain>
    </source>
</reference>
<accession>D0BMY4</accession>
<dbReference type="CDD" id="cd14014">
    <property type="entry name" value="STKc_PknB_like"/>
    <property type="match status" value="1"/>
</dbReference>
<dbReference type="GO" id="GO:0004674">
    <property type="term" value="F:protein serine/threonine kinase activity"/>
    <property type="evidence" value="ECO:0007669"/>
    <property type="project" value="UniProtKB-KW"/>
</dbReference>
<dbReference type="FunFam" id="3.30.200.20:FF:000035">
    <property type="entry name" value="Serine/threonine protein kinase Stk1"/>
    <property type="match status" value="1"/>
</dbReference>
<dbReference type="InterPro" id="IPR017441">
    <property type="entry name" value="Protein_kinase_ATP_BS"/>
</dbReference>
<evidence type="ECO:0000256" key="4">
    <source>
        <dbReference type="ARBA" id="ARBA00022741"/>
    </source>
</evidence>
<keyword evidence="2" id="KW-0723">Serine/threonine-protein kinase</keyword>
<feature type="domain" description="Protein kinase" evidence="11">
    <location>
        <begin position="12"/>
        <end position="272"/>
    </location>
</feature>
<feature type="binding site" evidence="9">
    <location>
        <position position="41"/>
    </location>
    <ligand>
        <name>ATP</name>
        <dbReference type="ChEBI" id="CHEBI:30616"/>
    </ligand>
</feature>
<evidence type="ECO:0000259" key="11">
    <source>
        <dbReference type="PROSITE" id="PS50011"/>
    </source>
</evidence>
<dbReference type="PANTHER" id="PTHR43289:SF34">
    <property type="entry name" value="SERINE_THREONINE-PROTEIN KINASE YBDM-RELATED"/>
    <property type="match status" value="1"/>
</dbReference>
<dbReference type="InterPro" id="IPR000719">
    <property type="entry name" value="Prot_kinase_dom"/>
</dbReference>
<evidence type="ECO:0000256" key="6">
    <source>
        <dbReference type="ARBA" id="ARBA00022840"/>
    </source>
</evidence>
<dbReference type="PROSITE" id="PS50011">
    <property type="entry name" value="PROTEIN_KINASE_DOM"/>
    <property type="match status" value="1"/>
</dbReference>
<dbReference type="SMART" id="SM00740">
    <property type="entry name" value="PASTA"/>
    <property type="match status" value="3"/>
</dbReference>
<dbReference type="GO" id="GO:0005524">
    <property type="term" value="F:ATP binding"/>
    <property type="evidence" value="ECO:0007669"/>
    <property type="project" value="UniProtKB-UniRule"/>
</dbReference>
<evidence type="ECO:0000256" key="1">
    <source>
        <dbReference type="ARBA" id="ARBA00012513"/>
    </source>
</evidence>
<evidence type="ECO:0000256" key="5">
    <source>
        <dbReference type="ARBA" id="ARBA00022777"/>
    </source>
</evidence>
<keyword evidence="6 9" id="KW-0067">ATP-binding</keyword>
<keyword evidence="10" id="KW-0472">Membrane</keyword>
<evidence type="ECO:0000256" key="7">
    <source>
        <dbReference type="ARBA" id="ARBA00047899"/>
    </source>
</evidence>